<gene>
    <name evidence="2" type="ORF">JYB65_06930</name>
</gene>
<dbReference type="GO" id="GO:0016787">
    <property type="term" value="F:hydrolase activity"/>
    <property type="evidence" value="ECO:0007669"/>
    <property type="project" value="UniProtKB-KW"/>
</dbReference>
<keyword evidence="3" id="KW-1185">Reference proteome</keyword>
<dbReference type="Proteomes" id="UP000664545">
    <property type="component" value="Unassembled WGS sequence"/>
</dbReference>
<dbReference type="InterPro" id="IPR036380">
    <property type="entry name" value="Isochorismatase-like_sf"/>
</dbReference>
<dbReference type="CDD" id="cd01012">
    <property type="entry name" value="YcaC_related"/>
    <property type="match status" value="1"/>
</dbReference>
<dbReference type="InterPro" id="IPR000868">
    <property type="entry name" value="Isochorismatase-like_dom"/>
</dbReference>
<name>A0A939D8K9_CLOAM</name>
<dbReference type="AlphaFoldDB" id="A0A939D8K9"/>
<comment type="caution">
    <text evidence="2">The sequence shown here is derived from an EMBL/GenBank/DDBJ whole genome shotgun (WGS) entry which is preliminary data.</text>
</comment>
<keyword evidence="2" id="KW-0378">Hydrolase</keyword>
<evidence type="ECO:0000313" key="3">
    <source>
        <dbReference type="Proteomes" id="UP000664545"/>
    </source>
</evidence>
<organism evidence="2 3">
    <name type="scientific">Clostridium aminobutyricum</name>
    <dbReference type="NCBI Taxonomy" id="33953"/>
    <lineage>
        <taxon>Bacteria</taxon>
        <taxon>Bacillati</taxon>
        <taxon>Bacillota</taxon>
        <taxon>Clostridia</taxon>
        <taxon>Eubacteriales</taxon>
        <taxon>Clostridiaceae</taxon>
        <taxon>Clostridium</taxon>
    </lineage>
</organism>
<evidence type="ECO:0000259" key="1">
    <source>
        <dbReference type="Pfam" id="PF00857"/>
    </source>
</evidence>
<dbReference type="PANTHER" id="PTHR14119:SF3">
    <property type="entry name" value="ISOCHORISMATASE DOMAIN-CONTAINING PROTEIN 2"/>
    <property type="match status" value="1"/>
</dbReference>
<dbReference type="Gene3D" id="3.40.50.850">
    <property type="entry name" value="Isochorismatase-like"/>
    <property type="match status" value="1"/>
</dbReference>
<evidence type="ECO:0000313" key="2">
    <source>
        <dbReference type="EMBL" id="MBN7773090.1"/>
    </source>
</evidence>
<feature type="domain" description="Isochorismatase-like" evidence="1">
    <location>
        <begin position="16"/>
        <end position="173"/>
    </location>
</feature>
<dbReference type="InterPro" id="IPR050993">
    <property type="entry name" value="Isochorismatase_domain"/>
</dbReference>
<dbReference type="SUPFAM" id="SSF52499">
    <property type="entry name" value="Isochorismatase-like hydrolases"/>
    <property type="match status" value="1"/>
</dbReference>
<reference evidence="2" key="1">
    <citation type="submission" date="2021-02" db="EMBL/GenBank/DDBJ databases">
        <title>Abyssanaerobacter marinus gen.nov., sp., nov, anaerobic bacterium isolated from the Onnuri vent field of Indian Ocean and suggestion of Mogibacteriaceae fam. nov., and proposal of reclassification of ambiguous this family's genus member.</title>
        <authorList>
            <person name="Kim Y.J."/>
            <person name="Yang J.-A."/>
        </authorList>
    </citation>
    <scope>NUCLEOTIDE SEQUENCE</scope>
    <source>
        <strain evidence="2">DSM 2634</strain>
    </source>
</reference>
<proteinExistence type="predicted"/>
<sequence>MGDIIMNVLRIRKEDSVLVAIDFQEKLMPVMHDAKKLEQTMGKLIKGCRHIGVPVLVTQQYTKGLGATIEKLSDALTQALDENSEKAVFEPIEKTSFSAMGEPEFVKALEASGKKTVIMTGIEAHICVQQTTLDLLEAGYQVFLVEDAVESRSKADKKTALRRMAQSGAIETTYEAVLFELVGGAKQPGFKQISAIVK</sequence>
<accession>A0A939D8K9</accession>
<dbReference type="Pfam" id="PF00857">
    <property type="entry name" value="Isochorismatase"/>
    <property type="match status" value="1"/>
</dbReference>
<protein>
    <submittedName>
        <fullName evidence="2">Hydrolase</fullName>
    </submittedName>
</protein>
<dbReference type="PANTHER" id="PTHR14119">
    <property type="entry name" value="HYDROLASE"/>
    <property type="match status" value="1"/>
</dbReference>
<dbReference type="EMBL" id="JAFJZZ010000002">
    <property type="protein sequence ID" value="MBN7773090.1"/>
    <property type="molecule type" value="Genomic_DNA"/>
</dbReference>